<feature type="transmembrane region" description="Helical" evidence="6">
    <location>
        <begin position="170"/>
        <end position="194"/>
    </location>
</feature>
<dbReference type="PANTHER" id="PTHR31218">
    <property type="entry name" value="WAT1-RELATED PROTEIN"/>
    <property type="match status" value="1"/>
</dbReference>
<reference evidence="8" key="1">
    <citation type="submission" date="2019-10" db="EMBL/GenBank/DDBJ databases">
        <authorList>
            <person name="Zhang R."/>
            <person name="Pan Y."/>
            <person name="Wang J."/>
            <person name="Ma R."/>
            <person name="Yu S."/>
        </authorList>
    </citation>
    <scope>NUCLEOTIDE SEQUENCE</scope>
    <source>
        <strain evidence="8">LA-IB0</strain>
        <tissue evidence="8">Leaf</tissue>
    </source>
</reference>
<feature type="transmembrane region" description="Helical" evidence="6">
    <location>
        <begin position="246"/>
        <end position="267"/>
    </location>
</feature>
<comment type="caution">
    <text evidence="8">The sequence shown here is derived from an EMBL/GenBank/DDBJ whole genome shotgun (WGS) entry which is preliminary data.</text>
</comment>
<keyword evidence="5 6" id="KW-0472">Membrane</keyword>
<comment type="similarity">
    <text evidence="2 6">Belongs to the drug/metabolite transporter (DMT) superfamily. Plant drug/metabolite exporter (P-DME) (TC 2.A.7.4) family.</text>
</comment>
<keyword evidence="9" id="KW-1185">Reference proteome</keyword>
<keyword evidence="3 6" id="KW-0812">Transmembrane</keyword>
<evidence type="ECO:0000256" key="2">
    <source>
        <dbReference type="ARBA" id="ARBA00007635"/>
    </source>
</evidence>
<feature type="transmembrane region" description="Helical" evidence="6">
    <location>
        <begin position="214"/>
        <end position="234"/>
    </location>
</feature>
<dbReference type="InterPro" id="IPR000620">
    <property type="entry name" value="EamA_dom"/>
</dbReference>
<dbReference type="GO" id="GO:0022857">
    <property type="term" value="F:transmembrane transporter activity"/>
    <property type="evidence" value="ECO:0007669"/>
    <property type="project" value="InterPro"/>
</dbReference>
<evidence type="ECO:0000256" key="3">
    <source>
        <dbReference type="ARBA" id="ARBA00022692"/>
    </source>
</evidence>
<sequence>MRSLVQWYPVIVMIAIDLAFAISNILLKKIVGDGMDHLVFITYRQTVSSVFLSSLAFFLERRNRPKLTFGILCHLFLSAIIGASLTQYLFLLGVEYTSATFACAFLNMVPVVTFLLALPFGCGHNQLRFLLFDRFKCVDAEIDFLVYVFLLFCSLETVNAKYSSGRAKMLGAVVCIGGASLLTFYKGIPLFHFSKPQSMEQHTKLNSHIGRERWAIGSVALFAGTLCWSSWFLLQTYIGKRYPCQYSSTAILTFFSAIQSAVLSLSIDREFPVWVLKSRTDILIVLYAGMVGSGLCFVGMSWCVKKRGPVFTAAFSPLVQIMAALFDVPVLHEQLHLGSLMGSVIVIAGLYILLWGKDKEMRKNDIKLVQETEEIKDQEPEFQVKTRS</sequence>
<dbReference type="Pfam" id="PF00892">
    <property type="entry name" value="EamA"/>
    <property type="match status" value="2"/>
</dbReference>
<feature type="transmembrane region" description="Helical" evidence="6">
    <location>
        <begin position="310"/>
        <end position="331"/>
    </location>
</feature>
<dbReference type="InterPro" id="IPR037185">
    <property type="entry name" value="EmrE-like"/>
</dbReference>
<feature type="domain" description="EamA" evidence="7">
    <location>
        <begin position="216"/>
        <end position="354"/>
    </location>
</feature>
<dbReference type="AlphaFoldDB" id="A0AAV6WZN7"/>
<evidence type="ECO:0000313" key="9">
    <source>
        <dbReference type="Proteomes" id="UP000826271"/>
    </source>
</evidence>
<feature type="transmembrane region" description="Helical" evidence="6">
    <location>
        <begin position="282"/>
        <end position="303"/>
    </location>
</feature>
<dbReference type="InterPro" id="IPR030184">
    <property type="entry name" value="WAT1-related"/>
</dbReference>
<dbReference type="Proteomes" id="UP000826271">
    <property type="component" value="Unassembled WGS sequence"/>
</dbReference>
<proteinExistence type="inferred from homology"/>
<evidence type="ECO:0000313" key="8">
    <source>
        <dbReference type="EMBL" id="KAG8374495.1"/>
    </source>
</evidence>
<feature type="transmembrane region" description="Helical" evidence="6">
    <location>
        <begin position="96"/>
        <end position="118"/>
    </location>
</feature>
<accession>A0AAV6WZN7</accession>
<name>A0AAV6WZN7_9LAMI</name>
<evidence type="ECO:0000256" key="4">
    <source>
        <dbReference type="ARBA" id="ARBA00022989"/>
    </source>
</evidence>
<keyword evidence="4 6" id="KW-1133">Transmembrane helix</keyword>
<feature type="transmembrane region" description="Helical" evidence="6">
    <location>
        <begin position="7"/>
        <end position="26"/>
    </location>
</feature>
<organism evidence="8 9">
    <name type="scientific">Buddleja alternifolia</name>
    <dbReference type="NCBI Taxonomy" id="168488"/>
    <lineage>
        <taxon>Eukaryota</taxon>
        <taxon>Viridiplantae</taxon>
        <taxon>Streptophyta</taxon>
        <taxon>Embryophyta</taxon>
        <taxon>Tracheophyta</taxon>
        <taxon>Spermatophyta</taxon>
        <taxon>Magnoliopsida</taxon>
        <taxon>eudicotyledons</taxon>
        <taxon>Gunneridae</taxon>
        <taxon>Pentapetalae</taxon>
        <taxon>asterids</taxon>
        <taxon>lamiids</taxon>
        <taxon>Lamiales</taxon>
        <taxon>Scrophulariaceae</taxon>
        <taxon>Buddlejeae</taxon>
        <taxon>Buddleja</taxon>
    </lineage>
</organism>
<feature type="transmembrane region" description="Helical" evidence="6">
    <location>
        <begin position="71"/>
        <end position="90"/>
    </location>
</feature>
<evidence type="ECO:0000256" key="5">
    <source>
        <dbReference type="ARBA" id="ARBA00023136"/>
    </source>
</evidence>
<protein>
    <recommendedName>
        <fullName evidence="6">WAT1-related protein</fullName>
    </recommendedName>
</protein>
<dbReference type="GO" id="GO:0016020">
    <property type="term" value="C:membrane"/>
    <property type="evidence" value="ECO:0007669"/>
    <property type="project" value="UniProtKB-SubCell"/>
</dbReference>
<feature type="transmembrane region" description="Helical" evidence="6">
    <location>
        <begin position="337"/>
        <end position="356"/>
    </location>
</feature>
<dbReference type="EMBL" id="WHWC01000010">
    <property type="protein sequence ID" value="KAG8374495.1"/>
    <property type="molecule type" value="Genomic_DNA"/>
</dbReference>
<evidence type="ECO:0000256" key="1">
    <source>
        <dbReference type="ARBA" id="ARBA00004141"/>
    </source>
</evidence>
<evidence type="ECO:0000259" key="7">
    <source>
        <dbReference type="Pfam" id="PF00892"/>
    </source>
</evidence>
<evidence type="ECO:0000256" key="6">
    <source>
        <dbReference type="RuleBase" id="RU363077"/>
    </source>
</evidence>
<feature type="domain" description="EamA" evidence="7">
    <location>
        <begin position="10"/>
        <end position="118"/>
    </location>
</feature>
<dbReference type="SUPFAM" id="SSF103481">
    <property type="entry name" value="Multidrug resistance efflux transporter EmrE"/>
    <property type="match status" value="1"/>
</dbReference>
<comment type="subcellular location">
    <subcellularLocation>
        <location evidence="1 6">Membrane</location>
        <topology evidence="1 6">Multi-pass membrane protein</topology>
    </subcellularLocation>
</comment>
<gene>
    <name evidence="8" type="ORF">BUALT_Bualt10G0000800</name>
</gene>